<gene>
    <name evidence="2" type="ORF">N300_07069</name>
</gene>
<dbReference type="AlphaFoldDB" id="A0A091HVS9"/>
<feature type="non-terminal residue" evidence="2">
    <location>
        <position position="256"/>
    </location>
</feature>
<proteinExistence type="predicted"/>
<dbReference type="STRING" id="9244.A0A091HVS9"/>
<keyword evidence="3" id="KW-1185">Reference proteome</keyword>
<feature type="compositionally biased region" description="Basic and acidic residues" evidence="1">
    <location>
        <begin position="201"/>
        <end position="210"/>
    </location>
</feature>
<sequence>LSTPREKNQPLDDFVGLQRLMAEPRQKPSGFEVDYAGVTEMFDTPQEAKVKYWPLMDSKEEDTAAPSTNFNKEKGKNILEDKNISQGEDSSQKKATSEEQSTQRPTRSRARKAMHPTSAKECEKDLNLRELQDLEKKSTQEEEEVGETRTSPLAAKNKGRGRRRNCCIQEEIVSEHPDQEKVETVSVCGDTQRSGRGRRKEPKELKHPSENLEFCGQDSSVLQKEAASVEQTLQECGINDMLETEDDPTTKSVSAP</sequence>
<feature type="non-terminal residue" evidence="2">
    <location>
        <position position="1"/>
    </location>
</feature>
<protein>
    <submittedName>
        <fullName evidence="2">Uncharacterized protein</fullName>
    </submittedName>
</protein>
<dbReference type="Proteomes" id="UP000054308">
    <property type="component" value="Unassembled WGS sequence"/>
</dbReference>
<feature type="region of interest" description="Disordered" evidence="1">
    <location>
        <begin position="235"/>
        <end position="256"/>
    </location>
</feature>
<feature type="region of interest" description="Disordered" evidence="1">
    <location>
        <begin position="177"/>
        <end position="211"/>
    </location>
</feature>
<dbReference type="EMBL" id="KL217818">
    <property type="protein sequence ID" value="KFO99264.1"/>
    <property type="molecule type" value="Genomic_DNA"/>
</dbReference>
<feature type="compositionally biased region" description="Basic and acidic residues" evidence="1">
    <location>
        <begin position="71"/>
        <end position="83"/>
    </location>
</feature>
<feature type="region of interest" description="Disordered" evidence="1">
    <location>
        <begin position="60"/>
        <end position="162"/>
    </location>
</feature>
<evidence type="ECO:0000256" key="1">
    <source>
        <dbReference type="SAM" id="MobiDB-lite"/>
    </source>
</evidence>
<evidence type="ECO:0000313" key="3">
    <source>
        <dbReference type="Proteomes" id="UP000054308"/>
    </source>
</evidence>
<feature type="compositionally biased region" description="Basic and acidic residues" evidence="1">
    <location>
        <begin position="118"/>
        <end position="140"/>
    </location>
</feature>
<organism evidence="2 3">
    <name type="scientific">Calypte anna</name>
    <name type="common">Anna's hummingbird</name>
    <name type="synonym">Archilochus anna</name>
    <dbReference type="NCBI Taxonomy" id="9244"/>
    <lineage>
        <taxon>Eukaryota</taxon>
        <taxon>Metazoa</taxon>
        <taxon>Chordata</taxon>
        <taxon>Craniata</taxon>
        <taxon>Vertebrata</taxon>
        <taxon>Euteleostomi</taxon>
        <taxon>Archelosauria</taxon>
        <taxon>Archosauria</taxon>
        <taxon>Dinosauria</taxon>
        <taxon>Saurischia</taxon>
        <taxon>Theropoda</taxon>
        <taxon>Coelurosauria</taxon>
        <taxon>Aves</taxon>
        <taxon>Neognathae</taxon>
        <taxon>Neoaves</taxon>
        <taxon>Strisores</taxon>
        <taxon>Apodiformes</taxon>
        <taxon>Trochilidae</taxon>
        <taxon>Calypte</taxon>
    </lineage>
</organism>
<accession>A0A091HVS9</accession>
<reference evidence="2 3" key="1">
    <citation type="submission" date="2014-04" db="EMBL/GenBank/DDBJ databases">
        <title>Genome evolution of avian class.</title>
        <authorList>
            <person name="Zhang G."/>
            <person name="Li C."/>
        </authorList>
    </citation>
    <scope>NUCLEOTIDE SEQUENCE [LARGE SCALE GENOMIC DNA]</scope>
    <source>
        <strain evidence="2">BGI_N300</strain>
    </source>
</reference>
<name>A0A091HVS9_CALAN</name>
<evidence type="ECO:0000313" key="2">
    <source>
        <dbReference type="EMBL" id="KFO99264.1"/>
    </source>
</evidence>